<name>A0A5B8L025_9HYPH</name>
<keyword evidence="1" id="KW-1133">Transmembrane helix</keyword>
<evidence type="ECO:0000313" key="2">
    <source>
        <dbReference type="EMBL" id="QDZ01364.1"/>
    </source>
</evidence>
<keyword evidence="1" id="KW-0472">Membrane</keyword>
<accession>A0A5B8L025</accession>
<feature type="transmembrane region" description="Helical" evidence="1">
    <location>
        <begin position="12"/>
        <end position="33"/>
    </location>
</feature>
<dbReference type="KEGG" id="niy:FQ775_13800"/>
<keyword evidence="3" id="KW-1185">Reference proteome</keyword>
<evidence type="ECO:0008006" key="4">
    <source>
        <dbReference type="Google" id="ProtNLM"/>
    </source>
</evidence>
<feature type="transmembrane region" description="Helical" evidence="1">
    <location>
        <begin position="45"/>
        <end position="69"/>
    </location>
</feature>
<dbReference type="RefSeq" id="WP_146300009.1">
    <property type="nucleotide sequence ID" value="NZ_CP042301.2"/>
</dbReference>
<reference evidence="2" key="1">
    <citation type="submission" date="2020-04" db="EMBL/GenBank/DDBJ databases">
        <title>Nitratireductor sp. nov. isolated from mangrove soil.</title>
        <authorList>
            <person name="Ye Y."/>
        </authorList>
    </citation>
    <scope>NUCLEOTIDE SEQUENCE</scope>
    <source>
        <strain evidence="2">SY7</strain>
    </source>
</reference>
<dbReference type="AlphaFoldDB" id="A0A5B8L025"/>
<feature type="transmembrane region" description="Helical" evidence="1">
    <location>
        <begin position="81"/>
        <end position="99"/>
    </location>
</feature>
<evidence type="ECO:0000313" key="3">
    <source>
        <dbReference type="Proteomes" id="UP000321389"/>
    </source>
</evidence>
<proteinExistence type="predicted"/>
<keyword evidence="1" id="KW-0812">Transmembrane</keyword>
<dbReference type="EMBL" id="CP042301">
    <property type="protein sequence ID" value="QDZ01364.1"/>
    <property type="molecule type" value="Genomic_DNA"/>
</dbReference>
<organism evidence="2 3">
    <name type="scientific">Nitratireductor mangrovi</name>
    <dbReference type="NCBI Taxonomy" id="2599600"/>
    <lineage>
        <taxon>Bacteria</taxon>
        <taxon>Pseudomonadati</taxon>
        <taxon>Pseudomonadota</taxon>
        <taxon>Alphaproteobacteria</taxon>
        <taxon>Hyphomicrobiales</taxon>
        <taxon>Phyllobacteriaceae</taxon>
        <taxon>Nitratireductor</taxon>
    </lineage>
</organism>
<gene>
    <name evidence="2" type="ORF">FQ775_13800</name>
</gene>
<sequence length="136" mass="15269">MPRFADRAIAALLVVVHAGLLVWALVGFAELAWPVPPWPRLSNPLFSGTMLLLQWTVVAAAAVTYLVGYASRWAGLRRAMVGWYVVMAAICAWQTFFILEHSARFAQMALEYVEYAVITLYLYRSPHIRERLSVGA</sequence>
<dbReference type="Proteomes" id="UP000321389">
    <property type="component" value="Chromosome"/>
</dbReference>
<evidence type="ECO:0000256" key="1">
    <source>
        <dbReference type="SAM" id="Phobius"/>
    </source>
</evidence>
<protein>
    <recommendedName>
        <fullName evidence="4">DUF2569 domain-containing protein</fullName>
    </recommendedName>
</protein>